<proteinExistence type="inferred from homology"/>
<dbReference type="Gene3D" id="3.40.50.300">
    <property type="entry name" value="P-loop containing nucleotide triphosphate hydrolases"/>
    <property type="match status" value="1"/>
</dbReference>
<gene>
    <name evidence="5" type="ORF">ACFFIC_26805</name>
</gene>
<feature type="domain" description="CagE TrbE VirB component of type IV transporter system central" evidence="4">
    <location>
        <begin position="164"/>
        <end position="372"/>
    </location>
</feature>
<dbReference type="Pfam" id="PF03135">
    <property type="entry name" value="CagE_TrbE_VirB"/>
    <property type="match status" value="1"/>
</dbReference>
<comment type="similarity">
    <text evidence="1">Belongs to the TrbE/VirB4 family.</text>
</comment>
<keyword evidence="3" id="KW-0067">ATP-binding</keyword>
<dbReference type="PANTHER" id="PTHR30121:SF12">
    <property type="entry name" value="TYPE IV SECRETION SYSTEM PROTEIN CAGE"/>
    <property type="match status" value="1"/>
</dbReference>
<protein>
    <recommendedName>
        <fullName evidence="4">CagE TrbE VirB component of type IV transporter system central domain-containing protein</fullName>
    </recommendedName>
</protein>
<keyword evidence="6" id="KW-1185">Reference proteome</keyword>
<evidence type="ECO:0000313" key="6">
    <source>
        <dbReference type="Proteomes" id="UP001589789"/>
    </source>
</evidence>
<dbReference type="PANTHER" id="PTHR30121">
    <property type="entry name" value="UNCHARACTERIZED PROTEIN YJGR-RELATED"/>
    <property type="match status" value="1"/>
</dbReference>
<reference evidence="5 6" key="1">
    <citation type="submission" date="2024-09" db="EMBL/GenBank/DDBJ databases">
        <authorList>
            <person name="Sun Q."/>
            <person name="Mori K."/>
        </authorList>
    </citation>
    <scope>NUCLEOTIDE SEQUENCE [LARGE SCALE GENOMIC DNA]</scope>
    <source>
        <strain evidence="5 6">CCM 7468</strain>
    </source>
</reference>
<dbReference type="EMBL" id="JBHLVZ010000094">
    <property type="protein sequence ID" value="MFC0389132.1"/>
    <property type="molecule type" value="Genomic_DNA"/>
</dbReference>
<dbReference type="Proteomes" id="UP001589789">
    <property type="component" value="Unassembled WGS sequence"/>
</dbReference>
<evidence type="ECO:0000313" key="5">
    <source>
        <dbReference type="EMBL" id="MFC0389132.1"/>
    </source>
</evidence>
<accession>A0ABV6IZX7</accession>
<evidence type="ECO:0000259" key="4">
    <source>
        <dbReference type="Pfam" id="PF03135"/>
    </source>
</evidence>
<evidence type="ECO:0000256" key="3">
    <source>
        <dbReference type="ARBA" id="ARBA00022840"/>
    </source>
</evidence>
<keyword evidence="2" id="KW-0547">Nucleotide-binding</keyword>
<dbReference type="InterPro" id="IPR027417">
    <property type="entry name" value="P-loop_NTPase"/>
</dbReference>
<dbReference type="SUPFAM" id="SSF52540">
    <property type="entry name" value="P-loop containing nucleoside triphosphate hydrolases"/>
    <property type="match status" value="1"/>
</dbReference>
<dbReference type="RefSeq" id="WP_377056220.1">
    <property type="nucleotide sequence ID" value="NZ_JBHLVZ010000094.1"/>
</dbReference>
<comment type="caution">
    <text evidence="5">The sequence shown here is derived from an EMBL/GenBank/DDBJ whole genome shotgun (WGS) entry which is preliminary data.</text>
</comment>
<evidence type="ECO:0000256" key="1">
    <source>
        <dbReference type="ARBA" id="ARBA00006512"/>
    </source>
</evidence>
<name>A0ABV6IZX7_9PROT</name>
<evidence type="ECO:0000256" key="2">
    <source>
        <dbReference type="ARBA" id="ARBA00022741"/>
    </source>
</evidence>
<sequence length="793" mass="87072">MVASKRGLLLAGYYAAPPDAASATPEEREQTSHALNQGLLNFGTGTALWTDVAVVPAASYPAAGRSHFPDPVSRMIEEERRQQFSAEGAHYENERVIVVAYQSPAALANNLGQIMYSGDGMAVGPQAAAEATFARMLDRFESAAGRALRLRRMASYDVADPYTGDPVRRDELVNYLYYCLSGRPAQINLPKAGMSLPGLLAADFTPGHTPVVNNEYVCCVTIDGFPGESFPGITDALTVLGIPYRFTQRWIPFDEVEAQKILEDKRKFWRQRMSPFFATIFGLGGGAPDQDAVDMHAACVTSLALSKGNLVKHGYYNGSLVLRHRDLGVLNEMREAAERAIYASGFVPRTETDNAPDAFLGTLPGNITNNVRKPMLHTFNLADLAPSSGIWTGHTVNPNPLYPPNSPPLMHAKTVGSTPFRFNVHVGDNGNFAFFGPPGSGKTTLLNATCLQFLRYPRAAIRSIDYKRGMKAACLAAGGSYYELGSEGGPAFYPFQHLESPRDRLMAQEWVEAVFHLQHNRPPSSHQSTDVIHHLLEMLATERDRSITHAILLCHDNEVSEALRYYSWDGPAGALFDGEESDEAGTETHWDAFDVTDLMAAGDKLLLPSLMCLEARFDRIQDGRPILETIDESWAALSHPLWRPRLRRRWKTKRSKNVAIGIATQNLADMPPELLSIILENVPSLVFGANPAAEQGADGDEKGPAEFYANFGLNARQRQIIAQLQKAREYYAVSPEGSRAVDFGFGPLMLAFAGTTSEEEVGRVTVLREQHGAEWIAPFLASKGIKHGPRIPR</sequence>
<organism evidence="5 6">
    <name type="scientific">Muricoccus vinaceus</name>
    <dbReference type="NCBI Taxonomy" id="424704"/>
    <lineage>
        <taxon>Bacteria</taxon>
        <taxon>Pseudomonadati</taxon>
        <taxon>Pseudomonadota</taxon>
        <taxon>Alphaproteobacteria</taxon>
        <taxon>Acetobacterales</taxon>
        <taxon>Roseomonadaceae</taxon>
        <taxon>Muricoccus</taxon>
    </lineage>
</organism>
<dbReference type="InterPro" id="IPR051162">
    <property type="entry name" value="T4SS_component"/>
</dbReference>
<dbReference type="InterPro" id="IPR018145">
    <property type="entry name" value="CagE_TrbE_VirB_cntrl_dom"/>
</dbReference>